<evidence type="ECO:0000313" key="3">
    <source>
        <dbReference type="Proteomes" id="UP001456524"/>
    </source>
</evidence>
<name>A0ABR1Y0P7_9PEZI</name>
<reference evidence="2 3" key="1">
    <citation type="journal article" date="2022" name="G3 (Bethesda)">
        <title>Enemy or ally: a genomic approach to elucidate the lifestyle of Phyllosticta citrichinaensis.</title>
        <authorList>
            <person name="Buijs V.A."/>
            <person name="Groenewald J.Z."/>
            <person name="Haridas S."/>
            <person name="LaButti K.M."/>
            <person name="Lipzen A."/>
            <person name="Martin F.M."/>
            <person name="Barry K."/>
            <person name="Grigoriev I.V."/>
            <person name="Crous P.W."/>
            <person name="Seidl M.F."/>
        </authorList>
    </citation>
    <scope>NUCLEOTIDE SEQUENCE [LARGE SCALE GENOMIC DNA]</scope>
    <source>
        <strain evidence="2 3">CBS 129764</strain>
    </source>
</reference>
<accession>A0ABR1Y0P7</accession>
<dbReference type="Gene3D" id="2.30.30.100">
    <property type="match status" value="1"/>
</dbReference>
<sequence length="147" mass="15933">MASAAETAQPPRDLPTMTNAQAMPFLSQFVGRNLRIHVSDGRMFIGQMRCADKLIDGPSPAQDRNTILAQTHEYRQPSAHALRDALASPEAASSASLSNPSSAASVKLQMTSRFVGLVVVPGQYITKIEYEQSMYAPEPEFPEAPEA</sequence>
<dbReference type="InterPro" id="IPR034110">
    <property type="entry name" value="LSMD1_Sm"/>
</dbReference>
<organism evidence="2 3">
    <name type="scientific">Phyllosticta citrichinensis</name>
    <dbReference type="NCBI Taxonomy" id="1130410"/>
    <lineage>
        <taxon>Eukaryota</taxon>
        <taxon>Fungi</taxon>
        <taxon>Dikarya</taxon>
        <taxon>Ascomycota</taxon>
        <taxon>Pezizomycotina</taxon>
        <taxon>Dothideomycetes</taxon>
        <taxon>Dothideomycetes incertae sedis</taxon>
        <taxon>Botryosphaeriales</taxon>
        <taxon>Phyllostictaceae</taxon>
        <taxon>Phyllosticta</taxon>
    </lineage>
</organism>
<feature type="region of interest" description="Disordered" evidence="1">
    <location>
        <begin position="78"/>
        <end position="102"/>
    </location>
</feature>
<dbReference type="InterPro" id="IPR050914">
    <property type="entry name" value="snRNP_SmB/NAA38-like"/>
</dbReference>
<dbReference type="EMBL" id="JBBWUH010000003">
    <property type="protein sequence ID" value="KAK8173958.1"/>
    <property type="molecule type" value="Genomic_DNA"/>
</dbReference>
<dbReference type="PANTHER" id="PTHR10701:SF5">
    <property type="entry name" value="N-ALPHA-ACETYLTRANSFERASE 38, NATC AUXILIARY SUBUNIT"/>
    <property type="match status" value="1"/>
</dbReference>
<evidence type="ECO:0008006" key="4">
    <source>
        <dbReference type="Google" id="ProtNLM"/>
    </source>
</evidence>
<dbReference type="CDD" id="cd06168">
    <property type="entry name" value="LSMD1"/>
    <property type="match status" value="1"/>
</dbReference>
<evidence type="ECO:0000256" key="1">
    <source>
        <dbReference type="SAM" id="MobiDB-lite"/>
    </source>
</evidence>
<feature type="compositionally biased region" description="Low complexity" evidence="1">
    <location>
        <begin position="85"/>
        <end position="102"/>
    </location>
</feature>
<evidence type="ECO:0000313" key="2">
    <source>
        <dbReference type="EMBL" id="KAK8173958.1"/>
    </source>
</evidence>
<dbReference type="InterPro" id="IPR010920">
    <property type="entry name" value="LSM_dom_sf"/>
</dbReference>
<protein>
    <recommendedName>
        <fullName evidence="4">LSM domain-containing protein</fullName>
    </recommendedName>
</protein>
<proteinExistence type="predicted"/>
<gene>
    <name evidence="2" type="ORF">IWX90DRAFT_413349</name>
</gene>
<keyword evidence="3" id="KW-1185">Reference proteome</keyword>
<comment type="caution">
    <text evidence="2">The sequence shown here is derived from an EMBL/GenBank/DDBJ whole genome shotgun (WGS) entry which is preliminary data.</text>
</comment>
<dbReference type="PANTHER" id="PTHR10701">
    <property type="entry name" value="SMALL NUCLEAR RIBONUCLEOPROTEIN-ASSOCIATED PROTEIN B AND N"/>
    <property type="match status" value="1"/>
</dbReference>
<dbReference type="Proteomes" id="UP001456524">
    <property type="component" value="Unassembled WGS sequence"/>
</dbReference>
<dbReference type="SUPFAM" id="SSF50182">
    <property type="entry name" value="Sm-like ribonucleoproteins"/>
    <property type="match status" value="1"/>
</dbReference>